<feature type="compositionally biased region" description="Basic and acidic residues" evidence="3">
    <location>
        <begin position="556"/>
        <end position="566"/>
    </location>
</feature>
<dbReference type="EMBL" id="CAACXN010000015">
    <property type="protein sequence ID" value="VEW13503.1"/>
    <property type="molecule type" value="Genomic_DNA"/>
</dbReference>
<dbReference type="InterPro" id="IPR001647">
    <property type="entry name" value="HTH_TetR"/>
</dbReference>
<reference evidence="5 6" key="1">
    <citation type="submission" date="2019-02" db="EMBL/GenBank/DDBJ databases">
        <authorList>
            <consortium name="Pathogen Informatics"/>
        </authorList>
    </citation>
    <scope>NUCLEOTIDE SEQUENCE [LARGE SCALE GENOMIC DNA]</scope>
    <source>
        <strain evidence="5 6">3012STDY7078520</strain>
    </source>
</reference>
<dbReference type="PRINTS" id="PR00455">
    <property type="entry name" value="HTHTETR"/>
</dbReference>
<feature type="domain" description="HTH tetR-type" evidence="4">
    <location>
        <begin position="11"/>
        <end position="71"/>
    </location>
</feature>
<dbReference type="PANTHER" id="PTHR30055:SF241">
    <property type="entry name" value="TRANSCRIPTIONAL REGULATORY PROTEIN"/>
    <property type="match status" value="1"/>
</dbReference>
<keyword evidence="1 2" id="KW-0238">DNA-binding</keyword>
<sequence length="566" mass="62818">MNTENLSDRRRRTRSTLVEAGVSVFAVKGIEGASIEEICEAGGLTRGAFYSNFSSRDDLVLATIEIRTAETLDRLDATIQRWKEQLDDTDAGEIRPLLTQFIEEIFTEKLLTAADAIAEQEITLYCLRVPELYARYQELDARRLERLARLVQTAIDNVHAVPTVPLDSLLTILISLFTHLSLESAAGRELHETVDIDPSLIVEVLLRFLDFDGRECPRARDPAAKVEGVTELQREYTAFINNMDVRLGAFVLADLPESVEQEDGTQAPFRKDLSPESLPLIEHFVLSRFATPDEVVAPENHRFVEGLIRYLGETYLRAVGGAWDHDETTGNGMPFIRPDNAQGQLEGEPIPLVAVVLTAVDQRTGGIFTAVLNRAQQELGEAQPRTSTGLSIGMLTRQNSTEEEVEFLSRFIGTIEPGIAAWTKEQADPESWALDRDSLVRLGKQLAVRYDTRDEMMADDEVAFVAGAMRFIGETIRRIGLGQWRYGADLEADDPRSKQPYIRFVIGDQNLDLVPWKLAQAALEDSEAIAKGHDTVIEMREEEAAGASSSSADKGAPADKDAASER</sequence>
<protein>
    <submittedName>
        <fullName evidence="5">Uncharacterized HTH-type transcriptional regulator yfiR</fullName>
    </submittedName>
</protein>
<accession>A0A449D7J5</accession>
<gene>
    <name evidence="5" type="primary">yfiR</name>
    <name evidence="5" type="ORF">NCTC12391_01747</name>
</gene>
<dbReference type="RefSeq" id="WP_223289899.1">
    <property type="nucleotide sequence ID" value="NZ_CAACXN010000015.1"/>
</dbReference>
<dbReference type="AlphaFoldDB" id="A0A449D7J5"/>
<evidence type="ECO:0000259" key="4">
    <source>
        <dbReference type="PROSITE" id="PS50977"/>
    </source>
</evidence>
<dbReference type="GO" id="GO:0000976">
    <property type="term" value="F:transcription cis-regulatory region binding"/>
    <property type="evidence" value="ECO:0007669"/>
    <property type="project" value="TreeGrafter"/>
</dbReference>
<dbReference type="InterPro" id="IPR050109">
    <property type="entry name" value="HTH-type_TetR-like_transc_reg"/>
</dbReference>
<organism evidence="5 6">
    <name type="scientific">Brevibacterium casei</name>
    <dbReference type="NCBI Taxonomy" id="33889"/>
    <lineage>
        <taxon>Bacteria</taxon>
        <taxon>Bacillati</taxon>
        <taxon>Actinomycetota</taxon>
        <taxon>Actinomycetes</taxon>
        <taxon>Micrococcales</taxon>
        <taxon>Brevibacteriaceae</taxon>
        <taxon>Brevibacterium</taxon>
    </lineage>
</organism>
<evidence type="ECO:0000256" key="3">
    <source>
        <dbReference type="SAM" id="MobiDB-lite"/>
    </source>
</evidence>
<evidence type="ECO:0000313" key="5">
    <source>
        <dbReference type="EMBL" id="VEW13503.1"/>
    </source>
</evidence>
<evidence type="ECO:0000256" key="2">
    <source>
        <dbReference type="PROSITE-ProRule" id="PRU00335"/>
    </source>
</evidence>
<dbReference type="SUPFAM" id="SSF46689">
    <property type="entry name" value="Homeodomain-like"/>
    <property type="match status" value="1"/>
</dbReference>
<feature type="DNA-binding region" description="H-T-H motif" evidence="2">
    <location>
        <begin position="34"/>
        <end position="53"/>
    </location>
</feature>
<name>A0A449D7J5_9MICO</name>
<evidence type="ECO:0000313" key="6">
    <source>
        <dbReference type="Proteomes" id="UP000386281"/>
    </source>
</evidence>
<dbReference type="InterPro" id="IPR009057">
    <property type="entry name" value="Homeodomain-like_sf"/>
</dbReference>
<dbReference type="PANTHER" id="PTHR30055">
    <property type="entry name" value="HTH-TYPE TRANSCRIPTIONAL REGULATOR RUTR"/>
    <property type="match status" value="1"/>
</dbReference>
<dbReference type="Gene3D" id="1.10.357.10">
    <property type="entry name" value="Tetracycline Repressor, domain 2"/>
    <property type="match status" value="1"/>
</dbReference>
<dbReference type="PROSITE" id="PS50977">
    <property type="entry name" value="HTH_TETR_2"/>
    <property type="match status" value="1"/>
</dbReference>
<dbReference type="Pfam" id="PF00440">
    <property type="entry name" value="TetR_N"/>
    <property type="match status" value="1"/>
</dbReference>
<feature type="region of interest" description="Disordered" evidence="3">
    <location>
        <begin position="537"/>
        <end position="566"/>
    </location>
</feature>
<evidence type="ECO:0000256" key="1">
    <source>
        <dbReference type="ARBA" id="ARBA00023125"/>
    </source>
</evidence>
<feature type="compositionally biased region" description="Low complexity" evidence="3">
    <location>
        <begin position="545"/>
        <end position="555"/>
    </location>
</feature>
<dbReference type="Proteomes" id="UP000386281">
    <property type="component" value="Unassembled WGS sequence"/>
</dbReference>
<dbReference type="GO" id="GO:0003700">
    <property type="term" value="F:DNA-binding transcription factor activity"/>
    <property type="evidence" value="ECO:0007669"/>
    <property type="project" value="TreeGrafter"/>
</dbReference>
<proteinExistence type="predicted"/>